<dbReference type="PANTHER" id="PTHR43280">
    <property type="entry name" value="ARAC-FAMILY TRANSCRIPTIONAL REGULATOR"/>
    <property type="match status" value="1"/>
</dbReference>
<accession>A0ABS1KLV8</accession>
<dbReference type="InterPro" id="IPR003313">
    <property type="entry name" value="AraC-bd"/>
</dbReference>
<evidence type="ECO:0000256" key="1">
    <source>
        <dbReference type="ARBA" id="ARBA00023015"/>
    </source>
</evidence>
<proteinExistence type="predicted"/>
<dbReference type="SMART" id="SM00342">
    <property type="entry name" value="HTH_ARAC"/>
    <property type="match status" value="1"/>
</dbReference>
<evidence type="ECO:0000256" key="2">
    <source>
        <dbReference type="ARBA" id="ARBA00023125"/>
    </source>
</evidence>
<keyword evidence="2" id="KW-0238">DNA-binding</keyword>
<dbReference type="InterPro" id="IPR014710">
    <property type="entry name" value="RmlC-like_jellyroll"/>
</dbReference>
<dbReference type="EMBL" id="JAERRB010000001">
    <property type="protein sequence ID" value="MBL0740441.1"/>
    <property type="molecule type" value="Genomic_DNA"/>
</dbReference>
<gene>
    <name evidence="5" type="ORF">JI741_04390</name>
</gene>
<dbReference type="InterPro" id="IPR009057">
    <property type="entry name" value="Homeodomain-like_sf"/>
</dbReference>
<dbReference type="Gene3D" id="1.10.10.60">
    <property type="entry name" value="Homeodomain-like"/>
    <property type="match status" value="2"/>
</dbReference>
<feature type="domain" description="HTH araC/xylS-type" evidence="4">
    <location>
        <begin position="175"/>
        <end position="275"/>
    </location>
</feature>
<evidence type="ECO:0000313" key="6">
    <source>
        <dbReference type="Proteomes" id="UP000613030"/>
    </source>
</evidence>
<protein>
    <submittedName>
        <fullName evidence="5">Helix-turn-helix domain-containing protein</fullName>
    </submittedName>
</protein>
<dbReference type="InterPro" id="IPR018060">
    <property type="entry name" value="HTH_AraC"/>
</dbReference>
<evidence type="ECO:0000313" key="5">
    <source>
        <dbReference type="EMBL" id="MBL0740441.1"/>
    </source>
</evidence>
<dbReference type="SUPFAM" id="SSF46689">
    <property type="entry name" value="Homeodomain-like"/>
    <property type="match status" value="1"/>
</dbReference>
<name>A0ABS1KLV8_9BACT</name>
<evidence type="ECO:0000259" key="4">
    <source>
        <dbReference type="PROSITE" id="PS01124"/>
    </source>
</evidence>
<dbReference type="Pfam" id="PF02311">
    <property type="entry name" value="AraC_binding"/>
    <property type="match status" value="1"/>
</dbReference>
<dbReference type="Pfam" id="PF12833">
    <property type="entry name" value="HTH_18"/>
    <property type="match status" value="1"/>
</dbReference>
<dbReference type="InterPro" id="IPR018062">
    <property type="entry name" value="HTH_AraC-typ_CS"/>
</dbReference>
<dbReference type="Proteomes" id="UP000613030">
    <property type="component" value="Unassembled WGS sequence"/>
</dbReference>
<dbReference type="PROSITE" id="PS01124">
    <property type="entry name" value="HTH_ARAC_FAMILY_2"/>
    <property type="match status" value="1"/>
</dbReference>
<keyword evidence="6" id="KW-1185">Reference proteome</keyword>
<sequence>MQTENLYAPFDMEYVEVKECPIVEHRHTFFELVYVLDGTGVQSINKNKMPFGPDKMFLLMPQDTHAFEITKVSKFFFIRFTDVYLKNQNKEWLQRLEFIFQNNSHLPGCILKNKPDKMLVRALVEGLIREQVNQKELHRELVQQLVNTLITIVARNLALMLPEIKPLQTQQRLSQEMVNYVHQHIYLPESLKAEKIADRFNVAPTYISEYFKKLTGQSLQQYIIVYKLKLAEIRLQYSDMRMNEIAAELNFTDESHLNRMFKKHRGKSPSEFRRGVLKARA</sequence>
<keyword evidence="3" id="KW-0804">Transcription</keyword>
<comment type="caution">
    <text evidence="5">The sequence shown here is derived from an EMBL/GenBank/DDBJ whole genome shotgun (WGS) entry which is preliminary data.</text>
</comment>
<dbReference type="Gene3D" id="2.60.120.10">
    <property type="entry name" value="Jelly Rolls"/>
    <property type="match status" value="1"/>
</dbReference>
<organism evidence="5 6">
    <name type="scientific">Chryseolinea lacunae</name>
    <dbReference type="NCBI Taxonomy" id="2801331"/>
    <lineage>
        <taxon>Bacteria</taxon>
        <taxon>Pseudomonadati</taxon>
        <taxon>Bacteroidota</taxon>
        <taxon>Cytophagia</taxon>
        <taxon>Cytophagales</taxon>
        <taxon>Fulvivirgaceae</taxon>
        <taxon>Chryseolinea</taxon>
    </lineage>
</organism>
<reference evidence="5 6" key="1">
    <citation type="submission" date="2021-01" db="EMBL/GenBank/DDBJ databases">
        <title>Chryseolinea sp. Jin1 Genome sequencing and assembly.</title>
        <authorList>
            <person name="Kim I."/>
        </authorList>
    </citation>
    <scope>NUCLEOTIDE SEQUENCE [LARGE SCALE GENOMIC DNA]</scope>
    <source>
        <strain evidence="5 6">Jin1</strain>
    </source>
</reference>
<dbReference type="PANTHER" id="PTHR43280:SF2">
    <property type="entry name" value="HTH-TYPE TRANSCRIPTIONAL REGULATOR EXSA"/>
    <property type="match status" value="1"/>
</dbReference>
<keyword evidence="1" id="KW-0805">Transcription regulation</keyword>
<dbReference type="SUPFAM" id="SSF51215">
    <property type="entry name" value="Regulatory protein AraC"/>
    <property type="match status" value="1"/>
</dbReference>
<evidence type="ECO:0000256" key="3">
    <source>
        <dbReference type="ARBA" id="ARBA00023163"/>
    </source>
</evidence>
<dbReference type="RefSeq" id="WP_202007742.1">
    <property type="nucleotide sequence ID" value="NZ_JAERRB010000001.1"/>
</dbReference>
<dbReference type="InterPro" id="IPR037923">
    <property type="entry name" value="HTH-like"/>
</dbReference>
<dbReference type="PROSITE" id="PS00041">
    <property type="entry name" value="HTH_ARAC_FAMILY_1"/>
    <property type="match status" value="1"/>
</dbReference>